<dbReference type="OrthoDB" id="7510573at2"/>
<dbReference type="EMBL" id="CP040602">
    <property type="protein sequence ID" value="QCU89572.1"/>
    <property type="molecule type" value="Genomic_DNA"/>
</dbReference>
<evidence type="ECO:0000256" key="1">
    <source>
        <dbReference type="SAM" id="SignalP"/>
    </source>
</evidence>
<dbReference type="Pfam" id="PF12836">
    <property type="entry name" value="HHH_3"/>
    <property type="match status" value="1"/>
</dbReference>
<feature type="signal peptide" evidence="1">
    <location>
        <begin position="1"/>
        <end position="22"/>
    </location>
</feature>
<evidence type="ECO:0000313" key="3">
    <source>
        <dbReference type="Proteomes" id="UP000304864"/>
    </source>
</evidence>
<dbReference type="PANTHER" id="PTHR21180:SF32">
    <property type="entry name" value="ENDONUCLEASE_EXONUCLEASE_PHOSPHATASE FAMILY DOMAIN-CONTAINING PROTEIN 1"/>
    <property type="match status" value="1"/>
</dbReference>
<dbReference type="PANTHER" id="PTHR21180">
    <property type="entry name" value="ENDONUCLEASE/EXONUCLEASE/PHOSPHATASE FAMILY DOMAIN-CONTAINING PROTEIN 1"/>
    <property type="match status" value="1"/>
</dbReference>
<name>A0A4P9K3U0_9GAMM</name>
<dbReference type="Gene3D" id="1.10.150.320">
    <property type="entry name" value="Photosystem II 12 kDa extrinsic protein"/>
    <property type="match status" value="1"/>
</dbReference>
<dbReference type="NCBIfam" id="TIGR00426">
    <property type="entry name" value="competence protein ComEA helix-hairpin-helix repeat region"/>
    <property type="match status" value="1"/>
</dbReference>
<reference evidence="2 3" key="1">
    <citation type="submission" date="2019-05" db="EMBL/GenBank/DDBJ databases">
        <title>Thiomicrorhabdus sediminis sp. nov, a novel sulfur-oxidizing bacterium isolated from coastal sediment.</title>
        <authorList>
            <person name="Liu X."/>
        </authorList>
    </citation>
    <scope>NUCLEOTIDE SEQUENCE [LARGE SCALE GENOMIC DNA]</scope>
    <source>
        <strain evidence="2 3">G1</strain>
    </source>
</reference>
<sequence>MKSIRSLLTALALSILSFQAAASPVNVNTASVEEISSALKGIGPAKAQAISDFCQQKKCTTAEDLLQVKGIGEKTLAKISADLQFE</sequence>
<dbReference type="InterPro" id="IPR010994">
    <property type="entry name" value="RuvA_2-like"/>
</dbReference>
<accession>A0A4P9K3U0</accession>
<keyword evidence="1" id="KW-0732">Signal</keyword>
<gene>
    <name evidence="2" type="ORF">FE785_02435</name>
</gene>
<organism evidence="2 3">
    <name type="scientific">Thiomicrorhabdus sediminis</name>
    <dbReference type="NCBI Taxonomy" id="2580412"/>
    <lineage>
        <taxon>Bacteria</taxon>
        <taxon>Pseudomonadati</taxon>
        <taxon>Pseudomonadota</taxon>
        <taxon>Gammaproteobacteria</taxon>
        <taxon>Thiotrichales</taxon>
        <taxon>Piscirickettsiaceae</taxon>
        <taxon>Thiomicrorhabdus</taxon>
    </lineage>
</organism>
<dbReference type="KEGG" id="thig:FE785_02435"/>
<dbReference type="RefSeq" id="WP_138564062.1">
    <property type="nucleotide sequence ID" value="NZ_CP040602.1"/>
</dbReference>
<dbReference type="AlphaFoldDB" id="A0A4P9K3U0"/>
<keyword evidence="3" id="KW-1185">Reference proteome</keyword>
<dbReference type="SUPFAM" id="SSF47781">
    <property type="entry name" value="RuvA domain 2-like"/>
    <property type="match status" value="1"/>
</dbReference>
<feature type="chain" id="PRO_5020953784" evidence="1">
    <location>
        <begin position="23"/>
        <end position="86"/>
    </location>
</feature>
<dbReference type="InterPro" id="IPR004509">
    <property type="entry name" value="Competence_ComEA_HhH"/>
</dbReference>
<dbReference type="InterPro" id="IPR051675">
    <property type="entry name" value="Endo/Exo/Phosphatase_dom_1"/>
</dbReference>
<proteinExistence type="predicted"/>
<dbReference type="GO" id="GO:0015627">
    <property type="term" value="C:type II protein secretion system complex"/>
    <property type="evidence" value="ECO:0007669"/>
    <property type="project" value="TreeGrafter"/>
</dbReference>
<protein>
    <submittedName>
        <fullName evidence="2">Helix-hairpin-helix domain-containing protein</fullName>
    </submittedName>
</protein>
<dbReference type="Proteomes" id="UP000304864">
    <property type="component" value="Chromosome"/>
</dbReference>
<evidence type="ECO:0000313" key="2">
    <source>
        <dbReference type="EMBL" id="QCU89572.1"/>
    </source>
</evidence>
<dbReference type="GO" id="GO:0015628">
    <property type="term" value="P:protein secretion by the type II secretion system"/>
    <property type="evidence" value="ECO:0007669"/>
    <property type="project" value="TreeGrafter"/>
</dbReference>